<keyword evidence="2" id="KW-0812">Transmembrane</keyword>
<dbReference type="SUPFAM" id="SSF103481">
    <property type="entry name" value="Multidrug resistance efflux transporter EmrE"/>
    <property type="match status" value="1"/>
</dbReference>
<feature type="transmembrane region" description="Helical" evidence="2">
    <location>
        <begin position="217"/>
        <end position="239"/>
    </location>
</feature>
<feature type="transmembrane region" description="Helical" evidence="2">
    <location>
        <begin position="53"/>
        <end position="75"/>
    </location>
</feature>
<feature type="transmembrane region" description="Helical" evidence="2">
    <location>
        <begin position="20"/>
        <end position="41"/>
    </location>
</feature>
<dbReference type="eggNOG" id="COG0697">
    <property type="taxonomic scope" value="Bacteria"/>
</dbReference>
<reference evidence="4 5" key="2">
    <citation type="journal article" date="2011" name="J. Bacteriol.">
        <title>Complete genome sequence of a carbon monoxide-utilizing acetogen, Eubacterium limosum KIST612.</title>
        <authorList>
            <person name="Roh H."/>
            <person name="Ko H.J."/>
            <person name="Kim D."/>
            <person name="Choi D.G."/>
            <person name="Park S."/>
            <person name="Kim S."/>
            <person name="Chang I.S."/>
            <person name="Choi I.G."/>
        </authorList>
    </citation>
    <scope>NUCLEOTIDE SEQUENCE [LARGE SCALE GENOMIC DNA]</scope>
    <source>
        <strain evidence="4 5">KIST612</strain>
    </source>
</reference>
<feature type="domain" description="EamA" evidence="3">
    <location>
        <begin position="179"/>
        <end position="317"/>
    </location>
</feature>
<reference key="1">
    <citation type="submission" date="2010-09" db="EMBL/GenBank/DDBJ databases">
        <authorList>
            <person name="Roh H."/>
            <person name="Ko H.-J."/>
            <person name="Kim D."/>
            <person name="Choi D.G."/>
            <person name="Park S."/>
            <person name="Kim S."/>
            <person name="Kim K.H."/>
            <person name="Chang I.S."/>
            <person name="Choi I.-G."/>
        </authorList>
    </citation>
    <scope>NUCLEOTIDE SEQUENCE</scope>
    <source>
        <strain>KIST612</strain>
    </source>
</reference>
<keyword evidence="2" id="KW-1133">Transmembrane helix</keyword>
<dbReference type="GO" id="GO:0016020">
    <property type="term" value="C:membrane"/>
    <property type="evidence" value="ECO:0007669"/>
    <property type="project" value="InterPro"/>
</dbReference>
<evidence type="ECO:0000313" key="5">
    <source>
        <dbReference type="Proteomes" id="UP000006873"/>
    </source>
</evidence>
<evidence type="ECO:0000313" key="4">
    <source>
        <dbReference type="EMBL" id="ADO35569.1"/>
    </source>
</evidence>
<dbReference type="KEGG" id="elm:ELI_0553"/>
<protein>
    <recommendedName>
        <fullName evidence="3">EamA domain-containing protein</fullName>
    </recommendedName>
</protein>
<dbReference type="AlphaFoldDB" id="E3GIT4"/>
<evidence type="ECO:0000256" key="2">
    <source>
        <dbReference type="SAM" id="Phobius"/>
    </source>
</evidence>
<proteinExistence type="inferred from homology"/>
<comment type="similarity">
    <text evidence="1">Belongs to the EamA transporter family.</text>
</comment>
<feature type="transmembrane region" description="Helical" evidence="2">
    <location>
        <begin position="300"/>
        <end position="320"/>
    </location>
</feature>
<dbReference type="EMBL" id="CP002273">
    <property type="protein sequence ID" value="ADO35569.1"/>
    <property type="molecule type" value="Genomic_DNA"/>
</dbReference>
<dbReference type="HOGENOM" id="CLU_462907_0_0_9"/>
<gene>
    <name evidence="4" type="ordered locus">ELI_0553</name>
</gene>
<evidence type="ECO:0000259" key="3">
    <source>
        <dbReference type="Pfam" id="PF00892"/>
    </source>
</evidence>
<dbReference type="Pfam" id="PF00892">
    <property type="entry name" value="EamA"/>
    <property type="match status" value="1"/>
</dbReference>
<feature type="transmembrane region" description="Helical" evidence="2">
    <location>
        <begin position="245"/>
        <end position="263"/>
    </location>
</feature>
<dbReference type="InterPro" id="IPR037185">
    <property type="entry name" value="EmrE-like"/>
</dbReference>
<dbReference type="InterPro" id="IPR000620">
    <property type="entry name" value="EamA_dom"/>
</dbReference>
<feature type="transmembrane region" description="Helical" evidence="2">
    <location>
        <begin position="175"/>
        <end position="196"/>
    </location>
</feature>
<feature type="transmembrane region" description="Helical" evidence="2">
    <location>
        <begin position="143"/>
        <end position="163"/>
    </location>
</feature>
<feature type="transmembrane region" description="Helical" evidence="2">
    <location>
        <begin position="119"/>
        <end position="136"/>
    </location>
</feature>
<evidence type="ECO:0000256" key="1">
    <source>
        <dbReference type="ARBA" id="ARBA00007362"/>
    </source>
</evidence>
<accession>E3GIT4</accession>
<organism evidence="4 5">
    <name type="scientific">Eubacterium callanderi</name>
    <dbReference type="NCBI Taxonomy" id="53442"/>
    <lineage>
        <taxon>Bacteria</taxon>
        <taxon>Bacillati</taxon>
        <taxon>Bacillota</taxon>
        <taxon>Clostridia</taxon>
        <taxon>Eubacteriales</taxon>
        <taxon>Eubacteriaceae</taxon>
        <taxon>Eubacterium</taxon>
    </lineage>
</organism>
<keyword evidence="5" id="KW-1185">Reference proteome</keyword>
<sequence>MKNDNLVGYKQNIIRCNLGFRYALICGTCWGMAYILITSVMKIHQSDSYSMTMLPTVLATATTFMVTAINLVWIGSQHKFKEFLRCLHSPSVISKVALAALAGGIAAFCTYILALSDTVFSTIAVLFYPVLTAAIARKWYKEIISWQCALGILVILVCSSLIYLPNLFAESSNSLMLSLFGIAAGIGWGVEAAIVGKLCETSDSDVCLGIRFCFESLLWLMVCLFLLFTGSPILAAFKACFQSQSAWMILGIGIFLAVNYINWYRSIVFIGACRGPAVSNLSGFILLVLSMVFFMDTPDWYTILAASGSLIGVVIVYMDCANSDGLPLLRQKNTVSSLVEREKNVKRPPAKIAILEHLEDAQKLWDYEIADYIEAYEKNYTTEYRELVREWTVEMRAMGLIEIVQETVDNGEHFQRGKRLCQYRLGGFYFLFKGFSESFLVGLEPFQTGHKVLGVEKVLVGVQGGVVNTGRAAPAQIVEGPLYGYLVEILFLNGCQRLNAAGFMEFFVVSFYEQGRSAQVNDAIGIREPGGEAVVDGQTQLEQTGVDFCHIIVKAAADLAVVQVFKVAGVEVAVADVGNHGIIIGVWNH</sequence>
<feature type="transmembrane region" description="Helical" evidence="2">
    <location>
        <begin position="96"/>
        <end position="113"/>
    </location>
</feature>
<name>E3GIT4_9FIRM</name>
<dbReference type="Proteomes" id="UP000006873">
    <property type="component" value="Chromosome"/>
</dbReference>
<feature type="transmembrane region" description="Helical" evidence="2">
    <location>
        <begin position="275"/>
        <end position="294"/>
    </location>
</feature>
<keyword evidence="2" id="KW-0472">Membrane</keyword>